<dbReference type="AlphaFoldDB" id="A0A2Z2P650"/>
<dbReference type="Gene3D" id="1.25.40.10">
    <property type="entry name" value="Tetratricopeptide repeat domain"/>
    <property type="match status" value="1"/>
</dbReference>
<reference evidence="1 2" key="1">
    <citation type="submission" date="2016-12" db="EMBL/GenBank/DDBJ databases">
        <authorList>
            <person name="Song W.-J."/>
            <person name="Kurnit D.M."/>
        </authorList>
    </citation>
    <scope>NUCLEOTIDE SEQUENCE [LARGE SCALE GENOMIC DNA]</scope>
    <source>
        <strain evidence="1 2">IMCC3135</strain>
    </source>
</reference>
<sequence>MSALLVSGWQLSAPVHAQTATSSDTVVEPMPRGQCLVELDATVSLSTNETVRNLAAVTAAGSIAATIDRPTIDARLAELETLCPDMPQLAHNRGVLAARTNRWPEAIAHFERSLQMDNRAADTYRHLQEIYEHEAAVAYAKALDSPVNVPEPILNWQDSGDLNADANKAGALVDSLQSVSTVEYELFAWWNALRDEDGLKEHYVDDFPAAAIQRSRQFFATGKWENIQREIAFTASDAVVILKDNRQNRTLLLLRMVGTRWKIYQETRL</sequence>
<proteinExistence type="predicted"/>
<evidence type="ECO:0000313" key="2">
    <source>
        <dbReference type="Proteomes" id="UP000250079"/>
    </source>
</evidence>
<organism evidence="1 2">
    <name type="scientific">Granulosicoccus antarcticus IMCC3135</name>
    <dbReference type="NCBI Taxonomy" id="1192854"/>
    <lineage>
        <taxon>Bacteria</taxon>
        <taxon>Pseudomonadati</taxon>
        <taxon>Pseudomonadota</taxon>
        <taxon>Gammaproteobacteria</taxon>
        <taxon>Chromatiales</taxon>
        <taxon>Granulosicoccaceae</taxon>
        <taxon>Granulosicoccus</taxon>
    </lineage>
</organism>
<keyword evidence="2" id="KW-1185">Reference proteome</keyword>
<dbReference type="Proteomes" id="UP000250079">
    <property type="component" value="Chromosome"/>
</dbReference>
<evidence type="ECO:0008006" key="3">
    <source>
        <dbReference type="Google" id="ProtNLM"/>
    </source>
</evidence>
<dbReference type="SUPFAM" id="SSF48452">
    <property type="entry name" value="TPR-like"/>
    <property type="match status" value="1"/>
</dbReference>
<dbReference type="RefSeq" id="WP_088920251.1">
    <property type="nucleotide sequence ID" value="NZ_CP018632.1"/>
</dbReference>
<accession>A0A2Z2P650</accession>
<gene>
    <name evidence="1" type="ORF">IMCC3135_26345</name>
</gene>
<evidence type="ECO:0000313" key="1">
    <source>
        <dbReference type="EMBL" id="ASJ75324.1"/>
    </source>
</evidence>
<dbReference type="EMBL" id="CP018632">
    <property type="protein sequence ID" value="ASJ75324.1"/>
    <property type="molecule type" value="Genomic_DNA"/>
</dbReference>
<dbReference type="InterPro" id="IPR011990">
    <property type="entry name" value="TPR-like_helical_dom_sf"/>
</dbReference>
<protein>
    <recommendedName>
        <fullName evidence="3">Tetratricopeptide repeat protein</fullName>
    </recommendedName>
</protein>
<name>A0A2Z2P650_9GAMM</name>
<dbReference type="KEGG" id="gai:IMCC3135_26345"/>